<evidence type="ECO:0000313" key="2">
    <source>
        <dbReference type="Proteomes" id="UP000565089"/>
    </source>
</evidence>
<dbReference type="InterPro" id="IPR006311">
    <property type="entry name" value="TAT_signal"/>
</dbReference>
<dbReference type="PANTHER" id="PTHR35399">
    <property type="entry name" value="SLR8030 PROTEIN"/>
    <property type="match status" value="1"/>
</dbReference>
<accession>A0A7W7DN45</accession>
<evidence type="ECO:0000313" key="1">
    <source>
        <dbReference type="EMBL" id="MBB4713829.1"/>
    </source>
</evidence>
<dbReference type="Pfam" id="PF05787">
    <property type="entry name" value="PhoX"/>
    <property type="match status" value="1"/>
</dbReference>
<organism evidence="1 2">
    <name type="scientific">Streptomyces luteogriseus</name>
    <dbReference type="NCBI Taxonomy" id="68233"/>
    <lineage>
        <taxon>Bacteria</taxon>
        <taxon>Bacillati</taxon>
        <taxon>Actinomycetota</taxon>
        <taxon>Actinomycetes</taxon>
        <taxon>Kitasatosporales</taxon>
        <taxon>Streptomycetaceae</taxon>
        <taxon>Streptomyces</taxon>
    </lineage>
</organism>
<gene>
    <name evidence="1" type="ORF">BJ965_003711</name>
</gene>
<dbReference type="PROSITE" id="PS51318">
    <property type="entry name" value="TAT"/>
    <property type="match status" value="1"/>
</dbReference>
<dbReference type="EMBL" id="JACHMS010000001">
    <property type="protein sequence ID" value="MBB4713829.1"/>
    <property type="molecule type" value="Genomic_DNA"/>
</dbReference>
<reference evidence="1 2" key="1">
    <citation type="submission" date="2020-08" db="EMBL/GenBank/DDBJ databases">
        <title>Sequencing the genomes of 1000 actinobacteria strains.</title>
        <authorList>
            <person name="Klenk H.-P."/>
        </authorList>
    </citation>
    <scope>NUCLEOTIDE SEQUENCE [LARGE SCALE GENOMIC DNA]</scope>
    <source>
        <strain evidence="1 2">DSM 40483</strain>
    </source>
</reference>
<proteinExistence type="predicted"/>
<name>A0A7W7DN45_9ACTN</name>
<dbReference type="PANTHER" id="PTHR35399:SF2">
    <property type="entry name" value="DUF839 DOMAIN-CONTAINING PROTEIN"/>
    <property type="match status" value="1"/>
</dbReference>
<dbReference type="SUPFAM" id="SSF63829">
    <property type="entry name" value="Calcium-dependent phosphotriesterase"/>
    <property type="match status" value="1"/>
</dbReference>
<dbReference type="InterPro" id="IPR008557">
    <property type="entry name" value="PhoX"/>
</dbReference>
<keyword evidence="2" id="KW-1185">Reference proteome</keyword>
<comment type="caution">
    <text evidence="1">The sequence shown here is derived from an EMBL/GenBank/DDBJ whole genome shotgun (WGS) entry which is preliminary data.</text>
</comment>
<sequence>MRPYGHVDTKGTHGESKVRKLLPLIGTPSGSHPGGRSAMTCRFRCGDACFHEVPNTSTNEYVGDVIAGALSRRSMMRAAAVVTVAAAGAGAAGVVQAPRAAAAPATGPSAAAASEAARRKHKGARGLRFAPVAPNTADAVTVPEGYRQNVVIRWGEPILRGAPAFDPEKQTAKAQAAQFGYNCDFLALLPLPGERGRQLLVANHEYTDEILMFRGYDAANPTREQVEVAWAAHGLSAVVVEEDRRSGRLTPVPRHRLNRRVTATTAFRLTGPVAGSDLVKTSADPTGTRVLGTLNNCSGGVTPWGTTLHGEENFNQYFANSGRATDKRYGIGTGASERKWERFDQRFDVAQEPNEVHRFGYVVEFDPYDPESTPRKHTALGRFKHEAATVRLTHDGRPVVYSGDDERFDYFYKFVGSKRMKRGSSRAVREHNLSLLDEGTLYVAKLTGDSPALEIDGTGRLPKDGEFDGGGEWIPLATATAEGAVSHVEGMSAEEVFVFTRLAGDKVGATKMDRPEDIEPNPVTGKVYVALTNNTNRGVGSNAKADEANPRSANKHGHVLELTERWNRPESTRFAWSLFLVAGDPEDPATYFAGFPKDAVSQISCPDNVAFDPHGNLWISTDGAQLGSHDGLFGVATRGERRGELKQFLTVPKGAETCGPIIQDRRVLVSVQHPGEIDGASVEKPASAWPDGPGTYVRPAVVAVWRADGRDIGV</sequence>
<dbReference type="AlphaFoldDB" id="A0A7W7DN45"/>
<dbReference type="Proteomes" id="UP000565089">
    <property type="component" value="Unassembled WGS sequence"/>
</dbReference>
<protein>
    <submittedName>
        <fullName evidence="1">Secreted PhoX family phosphatase</fullName>
    </submittedName>
</protein>